<keyword evidence="2" id="KW-0288">FMN</keyword>
<name>A0A7Y0HPJ5_9CLOT</name>
<feature type="domain" description="NADPH-dependent FMN reductase-like" evidence="3">
    <location>
        <begin position="1"/>
        <end position="104"/>
    </location>
</feature>
<dbReference type="Gene3D" id="3.40.50.360">
    <property type="match status" value="1"/>
</dbReference>
<keyword evidence="5" id="KW-1185">Reference proteome</keyword>
<evidence type="ECO:0000256" key="2">
    <source>
        <dbReference type="ARBA" id="ARBA00022643"/>
    </source>
</evidence>
<comment type="caution">
    <text evidence="4">The sequence shown here is derived from an EMBL/GenBank/DDBJ whole genome shotgun (WGS) entry which is preliminary data.</text>
</comment>
<evidence type="ECO:0000313" key="4">
    <source>
        <dbReference type="EMBL" id="NMM63767.1"/>
    </source>
</evidence>
<reference evidence="4 5" key="2">
    <citation type="submission" date="2020-06" db="EMBL/GenBank/DDBJ databases">
        <title>Complete Genome Sequence of Clostridium muelleri sp. nov. P21T, an Acid-Alcohol Producing Acetogen Isolated from Old Hay.</title>
        <authorList>
            <person name="Duncan K.E."/>
            <person name="Tanner R.S."/>
        </authorList>
    </citation>
    <scope>NUCLEOTIDE SEQUENCE [LARGE SCALE GENOMIC DNA]</scope>
    <source>
        <strain evidence="4 5">P21</strain>
    </source>
</reference>
<dbReference type="Pfam" id="PF03358">
    <property type="entry name" value="FMN_red"/>
    <property type="match status" value="1"/>
</dbReference>
<protein>
    <submittedName>
        <fullName evidence="4">Flavodoxin family protein</fullName>
    </submittedName>
</protein>
<evidence type="ECO:0000313" key="5">
    <source>
        <dbReference type="Proteomes" id="UP000537131"/>
    </source>
</evidence>
<dbReference type="RefSeq" id="WP_169298349.1">
    <property type="nucleotide sequence ID" value="NZ_JABBNI010000025.1"/>
</dbReference>
<dbReference type="GO" id="GO:0016491">
    <property type="term" value="F:oxidoreductase activity"/>
    <property type="evidence" value="ECO:0007669"/>
    <property type="project" value="InterPro"/>
</dbReference>
<dbReference type="InterPro" id="IPR051796">
    <property type="entry name" value="ISF_SsuE-like"/>
</dbReference>
<evidence type="ECO:0000256" key="1">
    <source>
        <dbReference type="ARBA" id="ARBA00022630"/>
    </source>
</evidence>
<accession>A0A7Y0HPJ5</accession>
<dbReference type="EMBL" id="JABBNI010000025">
    <property type="protein sequence ID" value="NMM63767.1"/>
    <property type="molecule type" value="Genomic_DNA"/>
</dbReference>
<dbReference type="PANTHER" id="PTHR43278">
    <property type="entry name" value="NAD(P)H-DEPENDENT FMN-CONTAINING OXIDOREDUCTASE YWQN-RELATED"/>
    <property type="match status" value="1"/>
</dbReference>
<dbReference type="InterPro" id="IPR005025">
    <property type="entry name" value="FMN_Rdtase-like_dom"/>
</dbReference>
<proteinExistence type="predicted"/>
<dbReference type="InterPro" id="IPR029039">
    <property type="entry name" value="Flavoprotein-like_sf"/>
</dbReference>
<dbReference type="AlphaFoldDB" id="A0A7Y0HPJ5"/>
<dbReference type="Proteomes" id="UP000537131">
    <property type="component" value="Unassembled WGS sequence"/>
</dbReference>
<keyword evidence="1" id="KW-0285">Flavoprotein</keyword>
<sequence>MKILAINGSPRGEKGNTEVILKPFLKGCEEAGSEIEIVYLKDKNIKHCSGCFTCWTKTPGKCIHKDDMEELLKKVLEADIIVYATPLYYFTVTGIMKDFMDRMLPLNNREIVKKGENYTHPKRFGKSPAKSVLISNCGFPGQYNFSGLVETFKVMTKGNLVASILCAQGGILGGINDSDMLKKLYVPFFKALANAGKEVVNCGYIKAETQAIIDKDFISPEMYTKNANMSW</sequence>
<dbReference type="SUPFAM" id="SSF52218">
    <property type="entry name" value="Flavoproteins"/>
    <property type="match status" value="1"/>
</dbReference>
<dbReference type="PANTHER" id="PTHR43278:SF2">
    <property type="entry name" value="IRON-SULFUR FLAVOPROTEIN"/>
    <property type="match status" value="1"/>
</dbReference>
<gene>
    <name evidence="4" type="ORF">HBE96_14010</name>
</gene>
<evidence type="ECO:0000259" key="3">
    <source>
        <dbReference type="Pfam" id="PF03358"/>
    </source>
</evidence>
<reference evidence="4 5" key="1">
    <citation type="submission" date="2020-04" db="EMBL/GenBank/DDBJ databases">
        <authorList>
            <person name="Doyle D.A."/>
        </authorList>
    </citation>
    <scope>NUCLEOTIDE SEQUENCE [LARGE SCALE GENOMIC DNA]</scope>
    <source>
        <strain evidence="4 5">P21</strain>
    </source>
</reference>
<organism evidence="4 5">
    <name type="scientific">Clostridium muellerianum</name>
    <dbReference type="NCBI Taxonomy" id="2716538"/>
    <lineage>
        <taxon>Bacteria</taxon>
        <taxon>Bacillati</taxon>
        <taxon>Bacillota</taxon>
        <taxon>Clostridia</taxon>
        <taxon>Eubacteriales</taxon>
        <taxon>Clostridiaceae</taxon>
        <taxon>Clostridium</taxon>
    </lineage>
</organism>